<organism evidence="2">
    <name type="scientific">Timema monikensis</name>
    <dbReference type="NCBI Taxonomy" id="170555"/>
    <lineage>
        <taxon>Eukaryota</taxon>
        <taxon>Metazoa</taxon>
        <taxon>Ecdysozoa</taxon>
        <taxon>Arthropoda</taxon>
        <taxon>Hexapoda</taxon>
        <taxon>Insecta</taxon>
        <taxon>Pterygota</taxon>
        <taxon>Neoptera</taxon>
        <taxon>Polyneoptera</taxon>
        <taxon>Phasmatodea</taxon>
        <taxon>Timematodea</taxon>
        <taxon>Timematoidea</taxon>
        <taxon>Timematidae</taxon>
        <taxon>Timema</taxon>
    </lineage>
</organism>
<gene>
    <name evidence="2" type="ORF">TMSB3V08_LOCUS8559</name>
</gene>
<sequence length="122" mass="13904">MLRGYDVCRTDKPFFDWVGRGVDLLSRSNIYHKNINIVSDLQVIAVRVSLNMEVTVCCIYLPPDSIILCVCTSTDLLLKQLLLKAHKNVYVTQAPSTRLLYTSQANPSQTSQPRYTVQQREI</sequence>
<accession>A0A7R9ED71</accession>
<proteinExistence type="predicted"/>
<feature type="region of interest" description="Disordered" evidence="1">
    <location>
        <begin position="103"/>
        <end position="122"/>
    </location>
</feature>
<reference evidence="2" key="1">
    <citation type="submission" date="2020-11" db="EMBL/GenBank/DDBJ databases">
        <authorList>
            <person name="Tran Van P."/>
        </authorList>
    </citation>
    <scope>NUCLEOTIDE SEQUENCE</scope>
</reference>
<protein>
    <submittedName>
        <fullName evidence="2">Uncharacterized protein</fullName>
    </submittedName>
</protein>
<dbReference type="AlphaFoldDB" id="A0A7R9ED71"/>
<evidence type="ECO:0000256" key="1">
    <source>
        <dbReference type="SAM" id="MobiDB-lite"/>
    </source>
</evidence>
<dbReference type="EMBL" id="OB795194">
    <property type="protein sequence ID" value="CAD7431839.1"/>
    <property type="molecule type" value="Genomic_DNA"/>
</dbReference>
<evidence type="ECO:0000313" key="2">
    <source>
        <dbReference type="EMBL" id="CAD7431839.1"/>
    </source>
</evidence>
<name>A0A7R9ED71_9NEOP</name>